<reference evidence="3" key="1">
    <citation type="submission" date="2015-07" db="EMBL/GenBank/DDBJ databases">
        <title>Fjat-10036 dsm4.</title>
        <authorList>
            <person name="Liu B."/>
            <person name="Wang J."/>
            <person name="Zhu Y."/>
            <person name="Liu G."/>
            <person name="Chen Q."/>
            <person name="Chen Z."/>
            <person name="Lan J."/>
            <person name="Che J."/>
            <person name="Ge C."/>
            <person name="Shi H."/>
            <person name="Pan Z."/>
            <person name="Liu X."/>
        </authorList>
    </citation>
    <scope>NUCLEOTIDE SEQUENCE [LARGE SCALE GENOMIC DNA]</scope>
    <source>
        <strain evidence="3">DSM 4</strain>
    </source>
</reference>
<protein>
    <submittedName>
        <fullName evidence="2">Uncharacterized protein</fullName>
    </submittedName>
</protein>
<name>A0A0M0GCR6_SPOGL</name>
<feature type="chain" id="PRO_5005599379" evidence="1">
    <location>
        <begin position="26"/>
        <end position="73"/>
    </location>
</feature>
<keyword evidence="1" id="KW-0732">Signal</keyword>
<dbReference type="AlphaFoldDB" id="A0A0M0GCR6"/>
<evidence type="ECO:0000256" key="1">
    <source>
        <dbReference type="SAM" id="SignalP"/>
    </source>
</evidence>
<evidence type="ECO:0000313" key="3">
    <source>
        <dbReference type="Proteomes" id="UP000037109"/>
    </source>
</evidence>
<sequence>MKKTIIGLSITGLLLAGGYGTTVFAADAETSADNEELSWNFKSKLFDHLGKGFTNDSESILQKAEELGIKTEG</sequence>
<comment type="caution">
    <text evidence="2">The sequence shown here is derived from an EMBL/GenBank/DDBJ whole genome shotgun (WGS) entry which is preliminary data.</text>
</comment>
<accession>A0A0M0GCR6</accession>
<feature type="signal peptide" evidence="1">
    <location>
        <begin position="1"/>
        <end position="25"/>
    </location>
</feature>
<dbReference type="STRING" id="1459.AF332_13260"/>
<keyword evidence="3" id="KW-1185">Reference proteome</keyword>
<dbReference type="RefSeq" id="WP_053435060.1">
    <property type="nucleotide sequence ID" value="NZ_LGUF01000007.1"/>
</dbReference>
<organism evidence="2 3">
    <name type="scientific">Sporosarcina globispora</name>
    <name type="common">Bacillus globisporus</name>
    <dbReference type="NCBI Taxonomy" id="1459"/>
    <lineage>
        <taxon>Bacteria</taxon>
        <taxon>Bacillati</taxon>
        <taxon>Bacillota</taxon>
        <taxon>Bacilli</taxon>
        <taxon>Bacillales</taxon>
        <taxon>Caryophanaceae</taxon>
        <taxon>Sporosarcina</taxon>
    </lineage>
</organism>
<proteinExistence type="predicted"/>
<evidence type="ECO:0000313" key="2">
    <source>
        <dbReference type="EMBL" id="KON87705.1"/>
    </source>
</evidence>
<dbReference type="OrthoDB" id="2888727at2"/>
<dbReference type="PATRIC" id="fig|1459.3.peg.2862"/>
<dbReference type="EMBL" id="LGUF01000007">
    <property type="protein sequence ID" value="KON87705.1"/>
    <property type="molecule type" value="Genomic_DNA"/>
</dbReference>
<gene>
    <name evidence="2" type="ORF">AF332_13260</name>
</gene>
<dbReference type="Proteomes" id="UP000037109">
    <property type="component" value="Unassembled WGS sequence"/>
</dbReference>